<reference evidence="1" key="1">
    <citation type="submission" date="2022-04" db="EMBL/GenBank/DDBJ databases">
        <title>Genome of the entomopathogenic fungus Entomophthora muscae.</title>
        <authorList>
            <person name="Elya C."/>
            <person name="Lovett B.R."/>
            <person name="Lee E."/>
            <person name="Macias A.M."/>
            <person name="Hajek A.E."/>
            <person name="De Bivort B.L."/>
            <person name="Kasson M.T."/>
            <person name="De Fine Licht H.H."/>
            <person name="Stajich J.E."/>
        </authorList>
    </citation>
    <scope>NUCLEOTIDE SEQUENCE</scope>
    <source>
        <strain evidence="1">Berkeley</strain>
    </source>
</reference>
<comment type="caution">
    <text evidence="1">The sequence shown here is derived from an EMBL/GenBank/DDBJ whole genome shotgun (WGS) entry which is preliminary data.</text>
</comment>
<evidence type="ECO:0000313" key="2">
    <source>
        <dbReference type="Proteomes" id="UP001165960"/>
    </source>
</evidence>
<name>A0ACC2S5M6_9FUNG</name>
<gene>
    <name evidence="1" type="primary">PKC1_5</name>
    <name evidence="1" type="ORF">DSO57_1021011</name>
</gene>
<dbReference type="EC" id="2.7.11.13" evidence="1"/>
<organism evidence="1 2">
    <name type="scientific">Entomophthora muscae</name>
    <dbReference type="NCBI Taxonomy" id="34485"/>
    <lineage>
        <taxon>Eukaryota</taxon>
        <taxon>Fungi</taxon>
        <taxon>Fungi incertae sedis</taxon>
        <taxon>Zoopagomycota</taxon>
        <taxon>Entomophthoromycotina</taxon>
        <taxon>Entomophthoromycetes</taxon>
        <taxon>Entomophthorales</taxon>
        <taxon>Entomophthoraceae</taxon>
        <taxon>Entomophthora</taxon>
    </lineage>
</organism>
<keyword evidence="1" id="KW-0808">Transferase</keyword>
<proteinExistence type="predicted"/>
<dbReference type="EMBL" id="QTSX02005780">
    <property type="protein sequence ID" value="KAJ9057598.1"/>
    <property type="molecule type" value="Genomic_DNA"/>
</dbReference>
<protein>
    <submittedName>
        <fullName evidence="1">Serine/threonine kinase</fullName>
        <ecNumber evidence="1">2.7.11.13</ecNumber>
    </submittedName>
</protein>
<accession>A0ACC2S5M6</accession>
<sequence length="784" mass="87434">MVAFRVQEIQHKLLVEEKVLEAVNKYKSTTATDHGVTSKESQEQANLKWFDSSEKARIYSLALRELKPLVLETVQSPDIEPEAIPSNAGVRQPISGTLIIKLLAEQNLAYSEACEISVILQIDGTTRGQPFKIATGDRRVDHFREEVTRANEMELLVVAQGRERGGLIGLLWIPLNEIVDELRRRAQGNTGWYPAEPNGRLQSTESNKSPDIEDWFKLEPAGKLLLRLSFDKDTGSNNARLGLGRQGALRKGKRLVVASYMGHKFENRQVYRLLTCPVCRKFAINSTEFQCQDCNFFCHATCAKLVRAKCITSMGQLKRRSLNQIYNIPHRFEGSVGLSAHWCCHCGKLLTFSGGSGRRCIDCDLSCHVDCQHLVPNFCGMTQDMADQLLGFDQPQPSTPPSFTVTSVPPHSPKSPLRTPMVPPVILVPPEGPSSINSAPDSPSLVQGKPPVKAPSLKDFKLLAVLGRGNFGKVLLAETCATGKVVAIKILKKDMALQNEEIEALQNEKKVFVLASKASHPFLVRMHACFQTPGSVIFVMDYIIGGDLMSLIQRRRFFQPEQARFYCAEIVLALEFLHSQNIVYRDLKLDNVLLDKTGHIKVADYGLCKLDMGYGATTTTFCGTPEFMAPEILEDQKYGRAVDWWALGVLLYQMVLGQSPFTGASDVEIFESILEDEVLFRPSLPRATVSLMQRLLTRDPKLRIGGGPGDAKEVKAHDYFKGLNWVAYANCEIRPPYIPQIIDPSDTTNFDEEFTAQPPNITPANSILTAKDQEQFKDFLFVAE</sequence>
<keyword evidence="1" id="KW-0418">Kinase</keyword>
<evidence type="ECO:0000313" key="1">
    <source>
        <dbReference type="EMBL" id="KAJ9057598.1"/>
    </source>
</evidence>
<keyword evidence="2" id="KW-1185">Reference proteome</keyword>
<dbReference type="Proteomes" id="UP001165960">
    <property type="component" value="Unassembled WGS sequence"/>
</dbReference>